<gene>
    <name evidence="1" type="ORF">GCM10008986_29850</name>
</gene>
<proteinExistence type="predicted"/>
<evidence type="ECO:0000313" key="1">
    <source>
        <dbReference type="EMBL" id="GAA0500569.1"/>
    </source>
</evidence>
<protein>
    <submittedName>
        <fullName evidence="1">Uncharacterized protein</fullName>
    </submittedName>
</protein>
<name>A0ABN1BN73_9BACI</name>
<evidence type="ECO:0000313" key="2">
    <source>
        <dbReference type="Proteomes" id="UP001500880"/>
    </source>
</evidence>
<comment type="caution">
    <text evidence="1">The sequence shown here is derived from an EMBL/GenBank/DDBJ whole genome shotgun (WGS) entry which is preliminary data.</text>
</comment>
<dbReference type="EMBL" id="BAAADO010000007">
    <property type="protein sequence ID" value="GAA0500569.1"/>
    <property type="molecule type" value="Genomic_DNA"/>
</dbReference>
<keyword evidence="2" id="KW-1185">Reference proteome</keyword>
<dbReference type="Proteomes" id="UP001500880">
    <property type="component" value="Unassembled WGS sequence"/>
</dbReference>
<organism evidence="1 2">
    <name type="scientific">Salinibacillus aidingensis</name>
    <dbReference type="NCBI Taxonomy" id="237684"/>
    <lineage>
        <taxon>Bacteria</taxon>
        <taxon>Bacillati</taxon>
        <taxon>Bacillota</taxon>
        <taxon>Bacilli</taxon>
        <taxon>Bacillales</taxon>
        <taxon>Bacillaceae</taxon>
        <taxon>Salinibacillus</taxon>
    </lineage>
</organism>
<sequence>MRFNCTLSHKVDPKRPVENNNYLVFFRDCPLTDLWFKYIEGVGSSAKCSESSISRFNSFKNLKQELNPP</sequence>
<accession>A0ABN1BN73</accession>
<reference evidence="1 2" key="1">
    <citation type="journal article" date="2019" name="Int. J. Syst. Evol. Microbiol.">
        <title>The Global Catalogue of Microorganisms (GCM) 10K type strain sequencing project: providing services to taxonomists for standard genome sequencing and annotation.</title>
        <authorList>
            <consortium name="The Broad Institute Genomics Platform"/>
            <consortium name="The Broad Institute Genome Sequencing Center for Infectious Disease"/>
            <person name="Wu L."/>
            <person name="Ma J."/>
        </authorList>
    </citation>
    <scope>NUCLEOTIDE SEQUENCE [LARGE SCALE GENOMIC DNA]</scope>
    <source>
        <strain evidence="1 2">JCM 12389</strain>
    </source>
</reference>